<dbReference type="EMBL" id="CP045851">
    <property type="protein sequence ID" value="QGG94917.1"/>
    <property type="molecule type" value="Genomic_DNA"/>
</dbReference>
<dbReference type="KEGG" id="atq:GH723_07215"/>
<keyword evidence="3" id="KW-1185">Reference proteome</keyword>
<sequence length="176" mass="18205">MSRHDRFGTRNTVARTLNDLGLATWFGGSLMGAVGLNGAAASADRPQQVARAGWRRWSVVNALAVTAYAAGALVVTKDNKGRILAQRGVAPTAAAKAALTGAALAATFYADVLGRRLAASEADGSVDDGARRRMAVVQWTVPLLTGGALVADSQLSEQQRPLQALGGVLERLNPAA</sequence>
<gene>
    <name evidence="2" type="ORF">GH723_07215</name>
</gene>
<name>A0A5Q2RLH2_9ACTN</name>
<reference evidence="2 3" key="1">
    <citation type="submission" date="2019-11" db="EMBL/GenBank/DDBJ databases">
        <authorList>
            <person name="He Y."/>
        </authorList>
    </citation>
    <scope>NUCLEOTIDE SEQUENCE [LARGE SCALE GENOMIC DNA]</scope>
    <source>
        <strain evidence="2 3">SCSIO 58843</strain>
    </source>
</reference>
<dbReference type="RefSeq" id="WP_153759025.1">
    <property type="nucleotide sequence ID" value="NZ_CP045851.1"/>
</dbReference>
<dbReference type="AlphaFoldDB" id="A0A5Q2RLH2"/>
<feature type="transmembrane region" description="Helical" evidence="1">
    <location>
        <begin position="59"/>
        <end position="76"/>
    </location>
</feature>
<protein>
    <submittedName>
        <fullName evidence="2">Uncharacterized protein</fullName>
    </submittedName>
</protein>
<evidence type="ECO:0000313" key="3">
    <source>
        <dbReference type="Proteomes" id="UP000334019"/>
    </source>
</evidence>
<organism evidence="2 3">
    <name type="scientific">Actinomarinicola tropica</name>
    <dbReference type="NCBI Taxonomy" id="2789776"/>
    <lineage>
        <taxon>Bacteria</taxon>
        <taxon>Bacillati</taxon>
        <taxon>Actinomycetota</taxon>
        <taxon>Acidimicrobiia</taxon>
        <taxon>Acidimicrobiales</taxon>
        <taxon>Iamiaceae</taxon>
        <taxon>Actinomarinicola</taxon>
    </lineage>
</organism>
<evidence type="ECO:0000313" key="2">
    <source>
        <dbReference type="EMBL" id="QGG94917.1"/>
    </source>
</evidence>
<keyword evidence="1" id="KW-1133">Transmembrane helix</keyword>
<feature type="transmembrane region" description="Helical" evidence="1">
    <location>
        <begin position="20"/>
        <end position="39"/>
    </location>
</feature>
<evidence type="ECO:0000256" key="1">
    <source>
        <dbReference type="SAM" id="Phobius"/>
    </source>
</evidence>
<proteinExistence type="predicted"/>
<keyword evidence="1" id="KW-0472">Membrane</keyword>
<keyword evidence="1" id="KW-0812">Transmembrane</keyword>
<dbReference type="Proteomes" id="UP000334019">
    <property type="component" value="Chromosome"/>
</dbReference>
<accession>A0A5Q2RLH2</accession>